<organism evidence="2 3">
    <name type="scientific">Candidatus Buchananbacteria bacterium RBG_13_39_9</name>
    <dbReference type="NCBI Taxonomy" id="1797531"/>
    <lineage>
        <taxon>Bacteria</taxon>
        <taxon>Candidatus Buchananiibacteriota</taxon>
    </lineage>
</organism>
<protein>
    <recommendedName>
        <fullName evidence="1">Glycosyltransferase 2-like domain-containing protein</fullName>
    </recommendedName>
</protein>
<gene>
    <name evidence="2" type="ORF">A2Y67_02240</name>
</gene>
<name>A0A1G1XM90_9BACT</name>
<dbReference type="PANTHER" id="PTHR10859">
    <property type="entry name" value="GLYCOSYL TRANSFERASE"/>
    <property type="match status" value="1"/>
</dbReference>
<dbReference type="Gene3D" id="3.90.550.10">
    <property type="entry name" value="Spore Coat Polysaccharide Biosynthesis Protein SpsA, Chain A"/>
    <property type="match status" value="1"/>
</dbReference>
<dbReference type="GO" id="GO:0006487">
    <property type="term" value="P:protein N-linked glycosylation"/>
    <property type="evidence" value="ECO:0007669"/>
    <property type="project" value="TreeGrafter"/>
</dbReference>
<feature type="domain" description="Glycosyltransferase 2-like" evidence="1">
    <location>
        <begin position="5"/>
        <end position="173"/>
    </location>
</feature>
<evidence type="ECO:0000313" key="3">
    <source>
        <dbReference type="Proteomes" id="UP000176260"/>
    </source>
</evidence>
<dbReference type="InterPro" id="IPR001173">
    <property type="entry name" value="Glyco_trans_2-like"/>
</dbReference>
<proteinExistence type="predicted"/>
<dbReference type="Proteomes" id="UP000176260">
    <property type="component" value="Unassembled WGS sequence"/>
</dbReference>
<evidence type="ECO:0000313" key="2">
    <source>
        <dbReference type="EMBL" id="OGY41255.1"/>
    </source>
</evidence>
<reference evidence="2 3" key="1">
    <citation type="journal article" date="2016" name="Nat. Commun.">
        <title>Thousands of microbial genomes shed light on interconnected biogeochemical processes in an aquifer system.</title>
        <authorList>
            <person name="Anantharaman K."/>
            <person name="Brown C.T."/>
            <person name="Hug L.A."/>
            <person name="Sharon I."/>
            <person name="Castelle C.J."/>
            <person name="Probst A.J."/>
            <person name="Thomas B.C."/>
            <person name="Singh A."/>
            <person name="Wilkins M.J."/>
            <person name="Karaoz U."/>
            <person name="Brodie E.L."/>
            <person name="Williams K.H."/>
            <person name="Hubbard S.S."/>
            <person name="Banfield J.F."/>
        </authorList>
    </citation>
    <scope>NUCLEOTIDE SEQUENCE [LARGE SCALE GENOMIC DNA]</scope>
</reference>
<dbReference type="InterPro" id="IPR029044">
    <property type="entry name" value="Nucleotide-diphossugar_trans"/>
</dbReference>
<dbReference type="AlphaFoldDB" id="A0A1G1XM90"/>
<dbReference type="SUPFAM" id="SSF53448">
    <property type="entry name" value="Nucleotide-diphospho-sugar transferases"/>
    <property type="match status" value="1"/>
</dbReference>
<sequence length="240" mass="28070">MKVLIVIPAYNEEKIIKANLIKTIQFLKENLKADDYQIVLADNNSKDNTKEITIGLMKEYPEIKYFFAPQPGKGNAVISAWQHYQNDFDYFIFMDADLATDLKGLILLVDGLKQGNDLVIGSRYLPDSRVKRTMGRRIFSLAYRLFIKILLKTKIKDMPCGFKAINQKIVRQILPLIQNHSFFFDTELVYLAEKQSYQIKEIPVIWQEPRTKENKSRVNLAGVSWQYLKELWRLRTKNKS</sequence>
<dbReference type="PANTHER" id="PTHR10859:SF91">
    <property type="entry name" value="DOLICHYL-PHOSPHATE BETA-GLUCOSYLTRANSFERASE"/>
    <property type="match status" value="1"/>
</dbReference>
<accession>A0A1G1XM90</accession>
<dbReference type="EMBL" id="MHIA01000032">
    <property type="protein sequence ID" value="OGY41255.1"/>
    <property type="molecule type" value="Genomic_DNA"/>
</dbReference>
<evidence type="ECO:0000259" key="1">
    <source>
        <dbReference type="Pfam" id="PF00535"/>
    </source>
</evidence>
<comment type="caution">
    <text evidence="2">The sequence shown here is derived from an EMBL/GenBank/DDBJ whole genome shotgun (WGS) entry which is preliminary data.</text>
</comment>
<dbReference type="Pfam" id="PF00535">
    <property type="entry name" value="Glycos_transf_2"/>
    <property type="match status" value="1"/>
</dbReference>